<reference evidence="1 2" key="1">
    <citation type="submission" date="2020-08" db="EMBL/GenBank/DDBJ databases">
        <title>Sequencing the genomes of 1000 actinobacteria strains.</title>
        <authorList>
            <person name="Klenk H.-P."/>
        </authorList>
    </citation>
    <scope>NUCLEOTIDE SEQUENCE [LARGE SCALE GENOMIC DNA]</scope>
    <source>
        <strain evidence="1 2">DSM 102122</strain>
    </source>
</reference>
<name>A0A7W9LMJ1_9ACTN</name>
<dbReference type="AlphaFoldDB" id="A0A7W9LMJ1"/>
<protein>
    <submittedName>
        <fullName evidence="1">Uncharacterized protein</fullName>
    </submittedName>
</protein>
<proteinExistence type="predicted"/>
<accession>A0A7W9LMJ1</accession>
<dbReference type="Proteomes" id="UP000542813">
    <property type="component" value="Unassembled WGS sequence"/>
</dbReference>
<dbReference type="RefSeq" id="WP_184824470.1">
    <property type="nucleotide sequence ID" value="NZ_JACHMM010000001.1"/>
</dbReference>
<sequence>MTDTSGFDGADRLSDVREGMTVVDALGEELGTVAEVKMGDPEAVTAAGQQAEPGGDDLLTSVVRSIWDAGLPEQEAARLSRVGYLRVDRTLARDLYAAGDEVHRVDGEMVRLSVPADHLVPG</sequence>
<dbReference type="EMBL" id="JACHMM010000001">
    <property type="protein sequence ID" value="MBB5789239.1"/>
    <property type="molecule type" value="Genomic_DNA"/>
</dbReference>
<keyword evidence="2" id="KW-1185">Reference proteome</keyword>
<evidence type="ECO:0000313" key="2">
    <source>
        <dbReference type="Proteomes" id="UP000542813"/>
    </source>
</evidence>
<organism evidence="1 2">
    <name type="scientific">Jiangella mangrovi</name>
    <dbReference type="NCBI Taxonomy" id="1524084"/>
    <lineage>
        <taxon>Bacteria</taxon>
        <taxon>Bacillati</taxon>
        <taxon>Actinomycetota</taxon>
        <taxon>Actinomycetes</taxon>
        <taxon>Jiangellales</taxon>
        <taxon>Jiangellaceae</taxon>
        <taxon>Jiangella</taxon>
    </lineage>
</organism>
<gene>
    <name evidence="1" type="ORF">HD601_003814</name>
</gene>
<evidence type="ECO:0000313" key="1">
    <source>
        <dbReference type="EMBL" id="MBB5789239.1"/>
    </source>
</evidence>
<comment type="caution">
    <text evidence="1">The sequence shown here is derived from an EMBL/GenBank/DDBJ whole genome shotgun (WGS) entry which is preliminary data.</text>
</comment>